<dbReference type="Gene3D" id="2.100.10.30">
    <property type="entry name" value="Jacalin-like lectin domain"/>
    <property type="match status" value="1"/>
</dbReference>
<feature type="transmembrane region" description="Helical" evidence="1">
    <location>
        <begin position="147"/>
        <end position="170"/>
    </location>
</feature>
<evidence type="ECO:0000256" key="1">
    <source>
        <dbReference type="SAM" id="Phobius"/>
    </source>
</evidence>
<evidence type="ECO:0000259" key="2">
    <source>
        <dbReference type="SMART" id="SM00915"/>
    </source>
</evidence>
<dbReference type="OrthoDB" id="2324352at2759"/>
<accession>A0A8H3QED6</accession>
<keyword evidence="1" id="KW-0472">Membrane</keyword>
<protein>
    <recommendedName>
        <fullName evidence="2">Jacalin-type lectin domain-containing protein</fullName>
    </recommendedName>
</protein>
<dbReference type="AlphaFoldDB" id="A0A8H3QED6"/>
<dbReference type="Pfam" id="PF01419">
    <property type="entry name" value="Jacalin"/>
    <property type="match status" value="1"/>
</dbReference>
<keyword evidence="1" id="KW-1133">Transmembrane helix</keyword>
<feature type="domain" description="Jacalin-type lectin" evidence="2">
    <location>
        <begin position="27"/>
        <end position="141"/>
    </location>
</feature>
<organism evidence="3 4">
    <name type="scientific">Rhizophagus clarus</name>
    <dbReference type="NCBI Taxonomy" id="94130"/>
    <lineage>
        <taxon>Eukaryota</taxon>
        <taxon>Fungi</taxon>
        <taxon>Fungi incertae sedis</taxon>
        <taxon>Mucoromycota</taxon>
        <taxon>Glomeromycotina</taxon>
        <taxon>Glomeromycetes</taxon>
        <taxon>Glomerales</taxon>
        <taxon>Glomeraceae</taxon>
        <taxon>Rhizophagus</taxon>
    </lineage>
</organism>
<gene>
    <name evidence="3" type="ORF">RCL2_000335500</name>
</gene>
<dbReference type="EMBL" id="BLAL01000018">
    <property type="protein sequence ID" value="GES75952.1"/>
    <property type="molecule type" value="Genomic_DNA"/>
</dbReference>
<dbReference type="InterPro" id="IPR036404">
    <property type="entry name" value="Jacalin-like_lectin_dom_sf"/>
</dbReference>
<dbReference type="InterPro" id="IPR001229">
    <property type="entry name" value="Jacalin-like_lectin_dom"/>
</dbReference>
<dbReference type="SMART" id="SM00915">
    <property type="entry name" value="Jacalin"/>
    <property type="match status" value="1"/>
</dbReference>
<reference evidence="3" key="1">
    <citation type="submission" date="2019-10" db="EMBL/GenBank/DDBJ databases">
        <title>Conservation and host-specific expression of non-tandemly repeated heterogenous ribosome RNA gene in arbuscular mycorrhizal fungi.</title>
        <authorList>
            <person name="Maeda T."/>
            <person name="Kobayashi Y."/>
            <person name="Nakagawa T."/>
            <person name="Ezawa T."/>
            <person name="Yamaguchi K."/>
            <person name="Bino T."/>
            <person name="Nishimoto Y."/>
            <person name="Shigenobu S."/>
            <person name="Kawaguchi M."/>
        </authorList>
    </citation>
    <scope>NUCLEOTIDE SEQUENCE</scope>
    <source>
        <strain evidence="3">HR1</strain>
    </source>
</reference>
<dbReference type="SUPFAM" id="SSF51101">
    <property type="entry name" value="Mannose-binding lectins"/>
    <property type="match status" value="1"/>
</dbReference>
<comment type="caution">
    <text evidence="3">The sequence shown here is derived from an EMBL/GenBank/DDBJ whole genome shotgun (WGS) entry which is preliminary data.</text>
</comment>
<keyword evidence="1" id="KW-0812">Transmembrane</keyword>
<evidence type="ECO:0000313" key="3">
    <source>
        <dbReference type="EMBL" id="GES75952.1"/>
    </source>
</evidence>
<sequence>MPITLKPSQRFGGNGGASHDDLGLIINDPSSSGIGIKKILIIKIEAQCGNIVDSVQFTYRIETTDGFYELLDDEQMTRISGRTTPYIGTVISNLEFYTSKNNIISCGNYTTNFDTSFTLPVGVFYGNGGDFVDNVGTYEISDSQSTAIALSCTTGIFGFCLLIIMGIFLWKKFRKQKAIPVPPLANN</sequence>
<evidence type="ECO:0000313" key="4">
    <source>
        <dbReference type="Proteomes" id="UP000615446"/>
    </source>
</evidence>
<dbReference type="Proteomes" id="UP000615446">
    <property type="component" value="Unassembled WGS sequence"/>
</dbReference>
<name>A0A8H3QED6_9GLOM</name>
<proteinExistence type="predicted"/>